<sequence>MKQIVLCVTLTLLACVGCLCSYGRACSNGLWYDGWGGSSTLQTVELQTEGAPVTVSGTVRDAQTGEAIAGAAVQAVQRNAGTTTDQSGHFRLTLPGGTHTLIVSFLGYEKATLSFTRYEDYTLDVKLLRSSFELQEVDVVSGKPVDDNIRSVQSGISSLSINTIKSVPAFLGEVDVVKSIKLLPGVSSVGEAATGFNVRGGSTDQNLVLLDDAPLFNSSHLFGFFSVFNPDAVADVTLYRGGMPAQFGGRISSVLDVRQREGDFQRFELNGGIGLVSGRLAVEGPLVKDKTSLLVAGRSSYSDWLLRKMPDVSIRNSSASFYDVSVKVSHLFNEKNKLSLSGYRSHDAFGFSGDTLYSWGTNAATLKYTHLFSSSFSVDITGVYTDYTFEVKAEEPGNASTYSNGITVKNVKADFALAAGTHQINFGASAMAYEFQQGRLEPASDESPVLPVQLQPEHALESALYWNDEVRLSPKVSFMYGIRYSYYANYGAGTVYLYQPGRPKRERTITDTLRYSGGEVIEAYHGAEPRLSLNYTLNDRTAVKLGYSRNRQYIHLITNTTSVSPTDIWKSSNTYIRPQVGDQVSLGLFRNFKQNAIEASVEGYYKRIENMVDYKNGANLYLNKTLEADLLSGEGRAYGVEASIAKQSGRLTGWLNYTYARTEIAIKGATPEETVNNSDYYPASYDKPHTLNLVGRYELRKRVILSANFTYSTGRPITAPLSHYVIGDYIVPNFGERNQYRIPDYHRLDLSLSVLPNKAKNKRWEGTWNLSVYNVYGRNNPYSVFFKQVYGSPPRAYQLAVVGVPLPSVSYDFKFR</sequence>
<reference evidence="12" key="1">
    <citation type="submission" date="2017-05" db="EMBL/GenBank/DDBJ databases">
        <authorList>
            <person name="Ray J."/>
            <person name="Price M."/>
            <person name="Deutschbauer A."/>
        </authorList>
    </citation>
    <scope>NUCLEOTIDE SEQUENCE [LARGE SCALE GENOMIC DNA]</scope>
    <source>
        <strain evidence="12">DSM 19842</strain>
    </source>
</reference>
<dbReference type="PANTHER" id="PTHR30069:SF29">
    <property type="entry name" value="HEMOGLOBIN AND HEMOGLOBIN-HAPTOGLOBIN-BINDING PROTEIN 1-RELATED"/>
    <property type="match status" value="1"/>
</dbReference>
<feature type="domain" description="TonB-dependent receptor plug" evidence="10">
    <location>
        <begin position="173"/>
        <end position="250"/>
    </location>
</feature>
<protein>
    <recommendedName>
        <fullName evidence="10">TonB-dependent receptor plug domain-containing protein</fullName>
    </recommendedName>
</protein>
<evidence type="ECO:0000256" key="6">
    <source>
        <dbReference type="ARBA" id="ARBA00023136"/>
    </source>
</evidence>
<dbReference type="InterPro" id="IPR012910">
    <property type="entry name" value="Plug_dom"/>
</dbReference>
<dbReference type="InterPro" id="IPR039426">
    <property type="entry name" value="TonB-dep_rcpt-like"/>
</dbReference>
<dbReference type="PANTHER" id="PTHR30069">
    <property type="entry name" value="TONB-DEPENDENT OUTER MEMBRANE RECEPTOR"/>
    <property type="match status" value="1"/>
</dbReference>
<dbReference type="SUPFAM" id="SSF56935">
    <property type="entry name" value="Porins"/>
    <property type="match status" value="1"/>
</dbReference>
<comment type="subcellular location">
    <subcellularLocation>
        <location evidence="1 8">Cell outer membrane</location>
        <topology evidence="1 8">Multi-pass membrane protein</topology>
    </subcellularLocation>
</comment>
<evidence type="ECO:0000256" key="7">
    <source>
        <dbReference type="ARBA" id="ARBA00023237"/>
    </source>
</evidence>
<evidence type="ECO:0000256" key="3">
    <source>
        <dbReference type="ARBA" id="ARBA00022452"/>
    </source>
</evidence>
<dbReference type="RefSeq" id="WP_084196232.1">
    <property type="nucleotide sequence ID" value="NZ_CP021235.1"/>
</dbReference>
<dbReference type="STRING" id="709015.GCA_000472485_02755"/>
<dbReference type="PROSITE" id="PS51257">
    <property type="entry name" value="PROKAR_LIPOPROTEIN"/>
    <property type="match status" value="1"/>
</dbReference>
<keyword evidence="5 9" id="KW-0732">Signal</keyword>
<dbReference type="InterPro" id="IPR037066">
    <property type="entry name" value="Plug_dom_sf"/>
</dbReference>
<evidence type="ECO:0000256" key="5">
    <source>
        <dbReference type="ARBA" id="ARBA00022729"/>
    </source>
</evidence>
<proteinExistence type="inferred from homology"/>
<feature type="chain" id="PRO_5010998650" description="TonB-dependent receptor plug domain-containing protein" evidence="9">
    <location>
        <begin position="26"/>
        <end position="816"/>
    </location>
</feature>
<dbReference type="OrthoDB" id="9758870at2"/>
<dbReference type="Proteomes" id="UP000266292">
    <property type="component" value="Chromosome"/>
</dbReference>
<keyword evidence="7 8" id="KW-0998">Cell outer membrane</keyword>
<dbReference type="Pfam" id="PF07715">
    <property type="entry name" value="Plug"/>
    <property type="match status" value="1"/>
</dbReference>
<keyword evidence="3 8" id="KW-1134">Transmembrane beta strand</keyword>
<evidence type="ECO:0000256" key="1">
    <source>
        <dbReference type="ARBA" id="ARBA00004571"/>
    </source>
</evidence>
<name>A0A1X9YU59_9BACT</name>
<evidence type="ECO:0000313" key="12">
    <source>
        <dbReference type="Proteomes" id="UP000266292"/>
    </source>
</evidence>
<evidence type="ECO:0000256" key="4">
    <source>
        <dbReference type="ARBA" id="ARBA00022692"/>
    </source>
</evidence>
<keyword evidence="2 8" id="KW-0813">Transport</keyword>
<feature type="signal peptide" evidence="9">
    <location>
        <begin position="1"/>
        <end position="25"/>
    </location>
</feature>
<dbReference type="KEGG" id="pact:CA264_13580"/>
<evidence type="ECO:0000259" key="10">
    <source>
        <dbReference type="Pfam" id="PF07715"/>
    </source>
</evidence>
<dbReference type="Gene3D" id="2.170.130.10">
    <property type="entry name" value="TonB-dependent receptor, plug domain"/>
    <property type="match status" value="1"/>
</dbReference>
<dbReference type="GO" id="GO:0015344">
    <property type="term" value="F:siderophore uptake transmembrane transporter activity"/>
    <property type="evidence" value="ECO:0007669"/>
    <property type="project" value="TreeGrafter"/>
</dbReference>
<dbReference type="Pfam" id="PF13715">
    <property type="entry name" value="CarbopepD_reg_2"/>
    <property type="match status" value="1"/>
</dbReference>
<evidence type="ECO:0000256" key="2">
    <source>
        <dbReference type="ARBA" id="ARBA00022448"/>
    </source>
</evidence>
<gene>
    <name evidence="11" type="ORF">CA264_13580</name>
</gene>
<dbReference type="AlphaFoldDB" id="A0A1X9YU59"/>
<keyword evidence="4 8" id="KW-0812">Transmembrane</keyword>
<organism evidence="11 12">
    <name type="scientific">Pontibacter actiniarum</name>
    <dbReference type="NCBI Taxonomy" id="323450"/>
    <lineage>
        <taxon>Bacteria</taxon>
        <taxon>Pseudomonadati</taxon>
        <taxon>Bacteroidota</taxon>
        <taxon>Cytophagia</taxon>
        <taxon>Cytophagales</taxon>
        <taxon>Hymenobacteraceae</taxon>
        <taxon>Pontibacter</taxon>
    </lineage>
</organism>
<evidence type="ECO:0000256" key="9">
    <source>
        <dbReference type="SAM" id="SignalP"/>
    </source>
</evidence>
<dbReference type="EMBL" id="CP021235">
    <property type="protein sequence ID" value="ARS36382.1"/>
    <property type="molecule type" value="Genomic_DNA"/>
</dbReference>
<dbReference type="InterPro" id="IPR008969">
    <property type="entry name" value="CarboxyPept-like_regulatory"/>
</dbReference>
<evidence type="ECO:0000313" key="11">
    <source>
        <dbReference type="EMBL" id="ARS36382.1"/>
    </source>
</evidence>
<dbReference type="InterPro" id="IPR036942">
    <property type="entry name" value="Beta-barrel_TonB_sf"/>
</dbReference>
<evidence type="ECO:0000256" key="8">
    <source>
        <dbReference type="PROSITE-ProRule" id="PRU01360"/>
    </source>
</evidence>
<dbReference type="GO" id="GO:0009279">
    <property type="term" value="C:cell outer membrane"/>
    <property type="evidence" value="ECO:0007669"/>
    <property type="project" value="UniProtKB-SubCell"/>
</dbReference>
<dbReference type="PROSITE" id="PS52016">
    <property type="entry name" value="TONB_DEPENDENT_REC_3"/>
    <property type="match status" value="1"/>
</dbReference>
<accession>A0A1X9YU59</accession>
<dbReference type="Gene3D" id="2.60.40.1120">
    <property type="entry name" value="Carboxypeptidase-like, regulatory domain"/>
    <property type="match status" value="1"/>
</dbReference>
<dbReference type="Gene3D" id="2.40.170.20">
    <property type="entry name" value="TonB-dependent receptor, beta-barrel domain"/>
    <property type="match status" value="1"/>
</dbReference>
<dbReference type="GO" id="GO:0044718">
    <property type="term" value="P:siderophore transmembrane transport"/>
    <property type="evidence" value="ECO:0007669"/>
    <property type="project" value="TreeGrafter"/>
</dbReference>
<dbReference type="SUPFAM" id="SSF49464">
    <property type="entry name" value="Carboxypeptidase regulatory domain-like"/>
    <property type="match status" value="1"/>
</dbReference>
<comment type="similarity">
    <text evidence="8">Belongs to the TonB-dependent receptor family.</text>
</comment>
<keyword evidence="6 8" id="KW-0472">Membrane</keyword>
<keyword evidence="12" id="KW-1185">Reference proteome</keyword>